<accession>A0A291M415</accession>
<sequence>MSAPASDPSASAAPTSAAALTRDDMRADIARALSIPPEQVGPDDNLADLGLDSMRVMDLISGWEERQPNLDYTEFMEHETLAAWWDIVARAQAA</sequence>
<feature type="domain" description="Carrier" evidence="1">
    <location>
        <begin position="16"/>
        <end position="92"/>
    </location>
</feature>
<dbReference type="OrthoDB" id="2455700at2"/>
<dbReference type="EMBL" id="CP021405">
    <property type="protein sequence ID" value="ATI43558.1"/>
    <property type="molecule type" value="Genomic_DNA"/>
</dbReference>
<dbReference type="Pfam" id="PF00550">
    <property type="entry name" value="PP-binding"/>
    <property type="match status" value="1"/>
</dbReference>
<geneLocation type="plasmid" evidence="3">
    <name>pdy25-a</name>
</geneLocation>
<protein>
    <recommendedName>
        <fullName evidence="1">Carrier domain-containing protein</fullName>
    </recommendedName>
</protein>
<evidence type="ECO:0000259" key="1">
    <source>
        <dbReference type="PROSITE" id="PS50075"/>
    </source>
</evidence>
<dbReference type="Proteomes" id="UP000219050">
    <property type="component" value="Plasmid pDY25-A"/>
</dbReference>
<evidence type="ECO:0000313" key="3">
    <source>
        <dbReference type="Proteomes" id="UP000219050"/>
    </source>
</evidence>
<gene>
    <name evidence="2" type="ORF">CBW24_15515</name>
</gene>
<keyword evidence="3" id="KW-1185">Reference proteome</keyword>
<dbReference type="Gene3D" id="1.10.1200.10">
    <property type="entry name" value="ACP-like"/>
    <property type="match status" value="1"/>
</dbReference>
<name>A0A291M415_9RHOB</name>
<dbReference type="KEGG" id="cmag:CBW24_15515"/>
<dbReference type="SUPFAM" id="SSF47336">
    <property type="entry name" value="ACP-like"/>
    <property type="match status" value="1"/>
</dbReference>
<dbReference type="PROSITE" id="PS50075">
    <property type="entry name" value="CARRIER"/>
    <property type="match status" value="1"/>
</dbReference>
<dbReference type="AlphaFoldDB" id="A0A291M415"/>
<dbReference type="RefSeq" id="WP_097374313.1">
    <property type="nucleotide sequence ID" value="NZ_CP021405.1"/>
</dbReference>
<organism evidence="2 3">
    <name type="scientific">Pacificitalea manganoxidans</name>
    <dbReference type="NCBI Taxonomy" id="1411902"/>
    <lineage>
        <taxon>Bacteria</taxon>
        <taxon>Pseudomonadati</taxon>
        <taxon>Pseudomonadota</taxon>
        <taxon>Alphaproteobacteria</taxon>
        <taxon>Rhodobacterales</taxon>
        <taxon>Paracoccaceae</taxon>
        <taxon>Pacificitalea</taxon>
    </lineage>
</organism>
<reference evidence="2 3" key="1">
    <citation type="submission" date="2017-05" db="EMBL/GenBank/DDBJ databases">
        <title>Comparative genomic and metabolic analysis of manganese-oxidizing mechanisms in Celeribater manganoxidans DY25T: its adaption to the environment of polymetallic nodule.</title>
        <authorList>
            <person name="Wang X."/>
        </authorList>
    </citation>
    <scope>NUCLEOTIDE SEQUENCE [LARGE SCALE GENOMIC DNA]</scope>
    <source>
        <strain evidence="2 3">DY25</strain>
        <plasmid evidence="3">pdy25-a</plasmid>
    </source>
</reference>
<dbReference type="InterPro" id="IPR036736">
    <property type="entry name" value="ACP-like_sf"/>
</dbReference>
<evidence type="ECO:0000313" key="2">
    <source>
        <dbReference type="EMBL" id="ATI43558.1"/>
    </source>
</evidence>
<proteinExistence type="predicted"/>
<dbReference type="InterPro" id="IPR009081">
    <property type="entry name" value="PP-bd_ACP"/>
</dbReference>
<keyword evidence="2" id="KW-0614">Plasmid</keyword>